<feature type="transmembrane region" description="Helical" evidence="2">
    <location>
        <begin position="99"/>
        <end position="123"/>
    </location>
</feature>
<keyword evidence="2" id="KW-0812">Transmembrane</keyword>
<evidence type="ECO:0000313" key="4">
    <source>
        <dbReference type="Proteomes" id="UP000294847"/>
    </source>
</evidence>
<evidence type="ECO:0000313" key="3">
    <source>
        <dbReference type="EMBL" id="QBZ66556.1"/>
    </source>
</evidence>
<keyword evidence="2" id="KW-0472">Membrane</keyword>
<sequence length="150" mass="16897">MSRSVICNFDKRHQRLNPAPAASSAPHGVPLKTGQPYHPRRPCPPMTRPPDMHRGTLPEVGTPTLISEGIQKEYLFGFEAYSEKLFLLNYSRAPRQTEAIVWLAVFLAPGFAPLTGGVVVFFVPEDSDTLGNEAYFRCIHLDRDPAYVWW</sequence>
<dbReference type="AlphaFoldDB" id="A0A4P7NXF7"/>
<organism evidence="3 4">
    <name type="scientific">Pyricularia oryzae</name>
    <name type="common">Rice blast fungus</name>
    <name type="synonym">Magnaporthe oryzae</name>
    <dbReference type="NCBI Taxonomy" id="318829"/>
    <lineage>
        <taxon>Eukaryota</taxon>
        <taxon>Fungi</taxon>
        <taxon>Dikarya</taxon>
        <taxon>Ascomycota</taxon>
        <taxon>Pezizomycotina</taxon>
        <taxon>Sordariomycetes</taxon>
        <taxon>Sordariomycetidae</taxon>
        <taxon>Magnaporthales</taxon>
        <taxon>Pyriculariaceae</taxon>
        <taxon>Pyricularia</taxon>
    </lineage>
</organism>
<keyword evidence="2" id="KW-1133">Transmembrane helix</keyword>
<protein>
    <submittedName>
        <fullName evidence="3">Uncharacterized protein</fullName>
    </submittedName>
</protein>
<name>A0A4P7NXF7_PYROR</name>
<accession>A0A4P7NXF7</accession>
<evidence type="ECO:0000256" key="1">
    <source>
        <dbReference type="SAM" id="MobiDB-lite"/>
    </source>
</evidence>
<feature type="region of interest" description="Disordered" evidence="1">
    <location>
        <begin position="17"/>
        <end position="57"/>
    </location>
</feature>
<proteinExistence type="predicted"/>
<dbReference type="EMBL" id="CP034210">
    <property type="protein sequence ID" value="QBZ66556.1"/>
    <property type="molecule type" value="Genomic_DNA"/>
</dbReference>
<gene>
    <name evidence="3" type="ORF">PoMZ_13538</name>
</gene>
<dbReference type="Proteomes" id="UP000294847">
    <property type="component" value="Chromosome 7"/>
</dbReference>
<reference evidence="3 4" key="1">
    <citation type="journal article" date="2019" name="Mol. Biol. Evol.">
        <title>Blast fungal genomes show frequent chromosomal changes, gene gains and losses, and effector gene turnover.</title>
        <authorList>
            <person name="Gomez Luciano L.B."/>
            <person name="Jason Tsai I."/>
            <person name="Chuma I."/>
            <person name="Tosa Y."/>
            <person name="Chen Y.H."/>
            <person name="Li J.Y."/>
            <person name="Li M.Y."/>
            <person name="Jade Lu M.Y."/>
            <person name="Nakayashiki H."/>
            <person name="Li W.H."/>
        </authorList>
    </citation>
    <scope>NUCLEOTIDE SEQUENCE [LARGE SCALE GENOMIC DNA]</scope>
    <source>
        <strain evidence="3">MZ5-1-6</strain>
    </source>
</reference>
<evidence type="ECO:0000256" key="2">
    <source>
        <dbReference type="SAM" id="Phobius"/>
    </source>
</evidence>